<reference evidence="2 3" key="1">
    <citation type="submission" date="2018-11" db="EMBL/GenBank/DDBJ databases">
        <title>Genome sequence of Apiotrichum porosum DSM 27194.</title>
        <authorList>
            <person name="Aliyu H."/>
            <person name="Gorte O."/>
            <person name="Ochsenreither K."/>
        </authorList>
    </citation>
    <scope>NUCLEOTIDE SEQUENCE [LARGE SCALE GENOMIC DNA]</scope>
    <source>
        <strain evidence="2 3">DSM 27194</strain>
    </source>
</reference>
<comment type="caution">
    <text evidence="2">The sequence shown here is derived from an EMBL/GenBank/DDBJ whole genome shotgun (WGS) entry which is preliminary data.</text>
</comment>
<dbReference type="AlphaFoldDB" id="A0A427Y596"/>
<evidence type="ECO:0000313" key="3">
    <source>
        <dbReference type="Proteomes" id="UP000279236"/>
    </source>
</evidence>
<protein>
    <submittedName>
        <fullName evidence="2">Uncharacterized protein</fullName>
    </submittedName>
</protein>
<accession>A0A427Y596</accession>
<feature type="region of interest" description="Disordered" evidence="1">
    <location>
        <begin position="1"/>
        <end position="20"/>
    </location>
</feature>
<dbReference type="GeneID" id="39589035"/>
<dbReference type="RefSeq" id="XP_028479039.1">
    <property type="nucleotide sequence ID" value="XM_028620067.1"/>
</dbReference>
<name>A0A427Y596_9TREE</name>
<evidence type="ECO:0000256" key="1">
    <source>
        <dbReference type="SAM" id="MobiDB-lite"/>
    </source>
</evidence>
<gene>
    <name evidence="2" type="ORF">EHS24_004492</name>
</gene>
<organism evidence="2 3">
    <name type="scientific">Apiotrichum porosum</name>
    <dbReference type="NCBI Taxonomy" id="105984"/>
    <lineage>
        <taxon>Eukaryota</taxon>
        <taxon>Fungi</taxon>
        <taxon>Dikarya</taxon>
        <taxon>Basidiomycota</taxon>
        <taxon>Agaricomycotina</taxon>
        <taxon>Tremellomycetes</taxon>
        <taxon>Trichosporonales</taxon>
        <taxon>Trichosporonaceae</taxon>
        <taxon>Apiotrichum</taxon>
    </lineage>
</organism>
<dbReference type="Proteomes" id="UP000279236">
    <property type="component" value="Unassembled WGS sequence"/>
</dbReference>
<keyword evidence="3" id="KW-1185">Reference proteome</keyword>
<evidence type="ECO:0000313" key="2">
    <source>
        <dbReference type="EMBL" id="RSH86254.1"/>
    </source>
</evidence>
<proteinExistence type="predicted"/>
<sequence>MSRLPNPGGPFGPPMEGTVRPHVSPWPRAAGFGFGWFWGGQYICTPGPAAVLFVLDHIHSPVGSAA</sequence>
<dbReference type="EMBL" id="RSCE01000002">
    <property type="protein sequence ID" value="RSH86254.1"/>
    <property type="molecule type" value="Genomic_DNA"/>
</dbReference>